<proteinExistence type="predicted"/>
<dbReference type="Proteomes" id="UP000821865">
    <property type="component" value="Chromosome 8"/>
</dbReference>
<comment type="caution">
    <text evidence="1">The sequence shown here is derived from an EMBL/GenBank/DDBJ whole genome shotgun (WGS) entry which is preliminary data.</text>
</comment>
<protein>
    <submittedName>
        <fullName evidence="1">Uncharacterized protein</fullName>
    </submittedName>
</protein>
<organism evidence="1 2">
    <name type="scientific">Dermacentor silvarum</name>
    <name type="common">Tick</name>
    <dbReference type="NCBI Taxonomy" id="543639"/>
    <lineage>
        <taxon>Eukaryota</taxon>
        <taxon>Metazoa</taxon>
        <taxon>Ecdysozoa</taxon>
        <taxon>Arthropoda</taxon>
        <taxon>Chelicerata</taxon>
        <taxon>Arachnida</taxon>
        <taxon>Acari</taxon>
        <taxon>Parasitiformes</taxon>
        <taxon>Ixodida</taxon>
        <taxon>Ixodoidea</taxon>
        <taxon>Ixodidae</taxon>
        <taxon>Rhipicephalinae</taxon>
        <taxon>Dermacentor</taxon>
    </lineage>
</organism>
<sequence>MTEVVPDTVTTRGTPKPWVLDTVRAFMAKNMASAGSGFARKLLHADISSECSIVVGGIFKVTVRNCVTSQDEDINTAQIIILAVLGTIAVTVIVGTALDVFLPKEKQNERLGCLMNCMTAFSLVKNTKFLFGAHRTEKSDTYVYGFVHGLRFFGIFWIVLGHSYASGIYNSSRVINALEYFEHWYTLIVTFGYQAVDTFFFLSGFFIYFKLDKENGNVMIVTVIAIVRRFIRVTVPTFFMIMCIYILPLVASGPNSKEFYSRFYDEIRDHWWDLLFLVRNWREDFIIVFQAACWCAALFCGLFCLFVRHLWYRSDGRASEPTRMAHAFTDRILWSVCVAWFMFACATSRAGPLSRFLSWEGLLPLSRLSFGAYLLHVPIQTLSYFIARERTFFSHYTLVSSCFAAIIWSYVLSYLMFIACEGPTANLEALLFVRRKRKQSECKSADLNGNRMGDRKLQMCFQNKAARSPAVGSGSIGIVYRL</sequence>
<accession>A0ACB8CBL0</accession>
<reference evidence="1" key="1">
    <citation type="submission" date="2020-05" db="EMBL/GenBank/DDBJ databases">
        <title>Large-scale comparative analyses of tick genomes elucidate their genetic diversity and vector capacities.</title>
        <authorList>
            <person name="Jia N."/>
            <person name="Wang J."/>
            <person name="Shi W."/>
            <person name="Du L."/>
            <person name="Sun Y."/>
            <person name="Zhan W."/>
            <person name="Jiang J."/>
            <person name="Wang Q."/>
            <person name="Zhang B."/>
            <person name="Ji P."/>
            <person name="Sakyi L.B."/>
            <person name="Cui X."/>
            <person name="Yuan T."/>
            <person name="Jiang B."/>
            <person name="Yang W."/>
            <person name="Lam T.T.-Y."/>
            <person name="Chang Q."/>
            <person name="Ding S."/>
            <person name="Wang X."/>
            <person name="Zhu J."/>
            <person name="Ruan X."/>
            <person name="Zhao L."/>
            <person name="Wei J."/>
            <person name="Que T."/>
            <person name="Du C."/>
            <person name="Cheng J."/>
            <person name="Dai P."/>
            <person name="Han X."/>
            <person name="Huang E."/>
            <person name="Gao Y."/>
            <person name="Liu J."/>
            <person name="Shao H."/>
            <person name="Ye R."/>
            <person name="Li L."/>
            <person name="Wei W."/>
            <person name="Wang X."/>
            <person name="Wang C."/>
            <person name="Yang T."/>
            <person name="Huo Q."/>
            <person name="Li W."/>
            <person name="Guo W."/>
            <person name="Chen H."/>
            <person name="Zhou L."/>
            <person name="Ni X."/>
            <person name="Tian J."/>
            <person name="Zhou Y."/>
            <person name="Sheng Y."/>
            <person name="Liu T."/>
            <person name="Pan Y."/>
            <person name="Xia L."/>
            <person name="Li J."/>
            <person name="Zhao F."/>
            <person name="Cao W."/>
        </authorList>
    </citation>
    <scope>NUCLEOTIDE SEQUENCE</scope>
    <source>
        <strain evidence="1">Dsil-2018</strain>
    </source>
</reference>
<gene>
    <name evidence="1" type="ORF">HPB49_022020</name>
</gene>
<name>A0ACB8CBL0_DERSI</name>
<keyword evidence="2" id="KW-1185">Reference proteome</keyword>
<evidence type="ECO:0000313" key="1">
    <source>
        <dbReference type="EMBL" id="KAH7938271.1"/>
    </source>
</evidence>
<dbReference type="EMBL" id="CM023477">
    <property type="protein sequence ID" value="KAH7938271.1"/>
    <property type="molecule type" value="Genomic_DNA"/>
</dbReference>
<evidence type="ECO:0000313" key="2">
    <source>
        <dbReference type="Proteomes" id="UP000821865"/>
    </source>
</evidence>